<evidence type="ECO:0000313" key="2">
    <source>
        <dbReference type="EMBL" id="EHK67615.1"/>
    </source>
</evidence>
<sequence length="221" mass="23616">MPGPGFRLAAAGLSLGLLAACSSGRPLQPAPPLYILWERPGVNEQGVRDAMLACGYSNAAHVDYGRTSPNDYARAQLCMLDQGYTYKERRIICADAPELPACAQVPRGKTFGTDPDFDPALLDRRAARPPAYTLWSRPDADSDGVKRAMLACGYATVVEPVGVMAPNDMAAAQLCMLDQRFTYALPPQGLLCKSSPALPSCRGRRNDVPDCCAAPNAAGQR</sequence>
<comment type="caution">
    <text evidence="2">The sequence shown here is derived from an EMBL/GenBank/DDBJ whole genome shotgun (WGS) entry which is preliminary data.</text>
</comment>
<reference evidence="2 3" key="1">
    <citation type="journal article" date="2012" name="J. Bacteriol.">
        <title>Genome sequence of the highly efficient arsenite-oxidizing bacterium Achromobacter arsenitoxydans SY8.</title>
        <authorList>
            <person name="Li X."/>
            <person name="Hu Y."/>
            <person name="Gong J."/>
            <person name="Lin Y."/>
            <person name="Johnstone L."/>
            <person name="Rensing C."/>
            <person name="Wang G."/>
        </authorList>
    </citation>
    <scope>NUCLEOTIDE SEQUENCE [LARGE SCALE GENOMIC DNA]</scope>
    <source>
        <strain evidence="2 3">SY8</strain>
    </source>
</reference>
<keyword evidence="1" id="KW-0732">Signal</keyword>
<organism evidence="2 3">
    <name type="scientific">Achromobacter arsenitoxydans SY8</name>
    <dbReference type="NCBI Taxonomy" id="477184"/>
    <lineage>
        <taxon>Bacteria</taxon>
        <taxon>Pseudomonadati</taxon>
        <taxon>Pseudomonadota</taxon>
        <taxon>Betaproteobacteria</taxon>
        <taxon>Burkholderiales</taxon>
        <taxon>Alcaligenaceae</taxon>
        <taxon>Achromobacter</taxon>
    </lineage>
</organism>
<proteinExistence type="predicted"/>
<keyword evidence="3" id="KW-1185">Reference proteome</keyword>
<accession>H0F2K4</accession>
<gene>
    <name evidence="2" type="ORF">KYC_04962</name>
</gene>
<dbReference type="AlphaFoldDB" id="H0F2K4"/>
<dbReference type="Proteomes" id="UP000003113">
    <property type="component" value="Unassembled WGS sequence"/>
</dbReference>
<evidence type="ECO:0000313" key="3">
    <source>
        <dbReference type="Proteomes" id="UP000003113"/>
    </source>
</evidence>
<dbReference type="OrthoDB" id="8962059at2"/>
<name>H0F2K4_9BURK</name>
<dbReference type="EMBL" id="AGUF01000021">
    <property type="protein sequence ID" value="EHK67615.1"/>
    <property type="molecule type" value="Genomic_DNA"/>
</dbReference>
<dbReference type="PATRIC" id="fig|477184.5.peg.979"/>
<feature type="chain" id="PRO_5003533020" description="Lipoprotein" evidence="1">
    <location>
        <begin position="20"/>
        <end position="221"/>
    </location>
</feature>
<evidence type="ECO:0008006" key="4">
    <source>
        <dbReference type="Google" id="ProtNLM"/>
    </source>
</evidence>
<evidence type="ECO:0000256" key="1">
    <source>
        <dbReference type="SAM" id="SignalP"/>
    </source>
</evidence>
<feature type="signal peptide" evidence="1">
    <location>
        <begin position="1"/>
        <end position="19"/>
    </location>
</feature>
<dbReference type="eggNOG" id="ENOG50316EQ">
    <property type="taxonomic scope" value="Bacteria"/>
</dbReference>
<dbReference type="PROSITE" id="PS51257">
    <property type="entry name" value="PROKAR_LIPOPROTEIN"/>
    <property type="match status" value="1"/>
</dbReference>
<protein>
    <recommendedName>
        <fullName evidence="4">Lipoprotein</fullName>
    </recommendedName>
</protein>